<dbReference type="EMBL" id="BAUT01000057">
    <property type="protein sequence ID" value="GAE27604.1"/>
    <property type="molecule type" value="Genomic_DNA"/>
</dbReference>
<evidence type="ECO:0000313" key="2">
    <source>
        <dbReference type="Proteomes" id="UP000018890"/>
    </source>
</evidence>
<evidence type="ECO:0000313" key="1">
    <source>
        <dbReference type="EMBL" id="GAE27604.1"/>
    </source>
</evidence>
<accession>W4Q899</accession>
<name>W4Q899_9BACI</name>
<comment type="caution">
    <text evidence="1">The sequence shown here is derived from an EMBL/GenBank/DDBJ whole genome shotgun (WGS) entry which is preliminary data.</text>
</comment>
<dbReference type="STRING" id="1236970.JCM9140_3757"/>
<protein>
    <submittedName>
        <fullName evidence="1">Oligopeptide-binding protein OppA</fullName>
    </submittedName>
</protein>
<keyword evidence="2" id="KW-1185">Reference proteome</keyword>
<sequence>MVTGTFSKNSNYEGETIHLAALRFEDFLEDAYWMKQKLSEIGIMVDVHPIELSDLYNEQLMLSFDAIYNGEGFEDNIKLSILILLRNEYGIRRFLNESQREELDKGFETIKKQSDDESFIQAFLAVEEQLTEDATIIFTVHSSEQNTYQTTVQGIQLSGYGWPIFHKLWLKN</sequence>
<organism evidence="1 2">
    <name type="scientific">Halalkalibacter wakoensis JCM 9140</name>
    <dbReference type="NCBI Taxonomy" id="1236970"/>
    <lineage>
        <taxon>Bacteria</taxon>
        <taxon>Bacillati</taxon>
        <taxon>Bacillota</taxon>
        <taxon>Bacilli</taxon>
        <taxon>Bacillales</taxon>
        <taxon>Bacillaceae</taxon>
        <taxon>Halalkalibacter</taxon>
    </lineage>
</organism>
<dbReference type="Gene3D" id="3.40.190.10">
    <property type="entry name" value="Periplasmic binding protein-like II"/>
    <property type="match status" value="1"/>
</dbReference>
<dbReference type="Proteomes" id="UP000018890">
    <property type="component" value="Unassembled WGS sequence"/>
</dbReference>
<reference evidence="1" key="1">
    <citation type="journal article" date="2014" name="Genome Announc.">
        <title>Draft Genome Sequences of Three Alkaliphilic Bacillus Strains, Bacillus wakoensis JCM 9140T, Bacillus akibai JCM 9157T, and Bacillus hemicellulosilyticus JCM 9152T.</title>
        <authorList>
            <person name="Yuki M."/>
            <person name="Oshima K."/>
            <person name="Suda W."/>
            <person name="Oshida Y."/>
            <person name="Kitamura K."/>
            <person name="Iida T."/>
            <person name="Hattori M."/>
            <person name="Ohkuma M."/>
        </authorList>
    </citation>
    <scope>NUCLEOTIDE SEQUENCE [LARGE SCALE GENOMIC DNA]</scope>
    <source>
        <strain evidence="1">JCM 9140</strain>
    </source>
</reference>
<gene>
    <name evidence="1" type="ORF">JCM9140_3757</name>
</gene>
<proteinExistence type="predicted"/>
<dbReference type="Gene3D" id="3.10.105.10">
    <property type="entry name" value="Dipeptide-binding Protein, Domain 3"/>
    <property type="match status" value="1"/>
</dbReference>
<dbReference type="AlphaFoldDB" id="W4Q899"/>
<dbReference type="SUPFAM" id="SSF53850">
    <property type="entry name" value="Periplasmic binding protein-like II"/>
    <property type="match status" value="1"/>
</dbReference>